<dbReference type="EMBL" id="UOEU01000980">
    <property type="protein sequence ID" value="VAW42891.1"/>
    <property type="molecule type" value="Genomic_DNA"/>
</dbReference>
<organism evidence="2">
    <name type="scientific">hydrothermal vent metagenome</name>
    <dbReference type="NCBI Taxonomy" id="652676"/>
    <lineage>
        <taxon>unclassified sequences</taxon>
        <taxon>metagenomes</taxon>
        <taxon>ecological metagenomes</taxon>
    </lineage>
</organism>
<proteinExistence type="predicted"/>
<dbReference type="AlphaFoldDB" id="A0A3B0VIZ1"/>
<gene>
    <name evidence="2" type="ORF">MNBD_CHLOROFLEXI01-2191</name>
</gene>
<name>A0A3B0VIZ1_9ZZZZ</name>
<accession>A0A3B0VIZ1</accession>
<keyword evidence="1" id="KW-1133">Transmembrane helix</keyword>
<feature type="transmembrane region" description="Helical" evidence="1">
    <location>
        <begin position="37"/>
        <end position="55"/>
    </location>
</feature>
<evidence type="ECO:0000313" key="2">
    <source>
        <dbReference type="EMBL" id="VAW42891.1"/>
    </source>
</evidence>
<evidence type="ECO:0000256" key="1">
    <source>
        <dbReference type="SAM" id="Phobius"/>
    </source>
</evidence>
<reference evidence="2" key="1">
    <citation type="submission" date="2018-06" db="EMBL/GenBank/DDBJ databases">
        <authorList>
            <person name="Zhirakovskaya E."/>
        </authorList>
    </citation>
    <scope>NUCLEOTIDE SEQUENCE</scope>
</reference>
<protein>
    <submittedName>
        <fullName evidence="2">Uncharacterized protein</fullName>
    </submittedName>
</protein>
<sequence>MPRRSSKQTGIEIILIILAGIVVTFVALWNFLVETKLIWLVPVIVLGALALRWYLKKQADEKRALDEEKRTLLRKQAEEKRIENILAKADSEK</sequence>
<keyword evidence="1" id="KW-0812">Transmembrane</keyword>
<feature type="transmembrane region" description="Helical" evidence="1">
    <location>
        <begin position="12"/>
        <end position="31"/>
    </location>
</feature>
<keyword evidence="1" id="KW-0472">Membrane</keyword>